<evidence type="ECO:0000313" key="3">
    <source>
        <dbReference type="EMBL" id="CAD9202715.1"/>
    </source>
</evidence>
<feature type="transmembrane region" description="Helical" evidence="2">
    <location>
        <begin position="146"/>
        <end position="165"/>
    </location>
</feature>
<gene>
    <name evidence="3" type="ORF">TCHU04912_LOCUS4948</name>
</gene>
<protein>
    <submittedName>
        <fullName evidence="3">Uncharacterized protein</fullName>
    </submittedName>
</protein>
<feature type="transmembrane region" description="Helical" evidence="2">
    <location>
        <begin position="185"/>
        <end position="210"/>
    </location>
</feature>
<dbReference type="EMBL" id="HBGG01009802">
    <property type="protein sequence ID" value="CAD9202715.1"/>
    <property type="molecule type" value="Transcribed_RNA"/>
</dbReference>
<name>A0A7S1X0A7_9CHLO</name>
<dbReference type="AlphaFoldDB" id="A0A7S1X0A7"/>
<evidence type="ECO:0000256" key="1">
    <source>
        <dbReference type="SAM" id="MobiDB-lite"/>
    </source>
</evidence>
<keyword evidence="2" id="KW-0472">Membrane</keyword>
<keyword evidence="2" id="KW-0812">Transmembrane</keyword>
<evidence type="ECO:0000256" key="2">
    <source>
        <dbReference type="SAM" id="Phobius"/>
    </source>
</evidence>
<accession>A0A7S1X0A7</accession>
<proteinExistence type="predicted"/>
<reference evidence="3" key="1">
    <citation type="submission" date="2021-01" db="EMBL/GenBank/DDBJ databases">
        <authorList>
            <person name="Corre E."/>
            <person name="Pelletier E."/>
            <person name="Niang G."/>
            <person name="Scheremetjew M."/>
            <person name="Finn R."/>
            <person name="Kale V."/>
            <person name="Holt S."/>
            <person name="Cochrane G."/>
            <person name="Meng A."/>
            <person name="Brown T."/>
            <person name="Cohen L."/>
        </authorList>
    </citation>
    <scope>NUCLEOTIDE SEQUENCE</scope>
    <source>
        <strain evidence="3">PLY429</strain>
    </source>
</reference>
<sequence>MSGYMDPLVNTNKSSGYYPGSPGRQGAMDSAADPLSPTDFRLRAVRRPGGFDSSNPTSPSSSAAGSPTGGTRGSRSPFARAAKRSLAANGGSGSPRRRSPNGSPPPGRVSSPRPQTPTAQDDGLLGALDDLTAEFGDFVDGHFVEILYGIAIAMVLVVLVTSLIARSYIPPYRGWDSERALYVSATWYSSIVLVALVLGPLLGPMAWNAYGEFMRFSSERTCKQKAALRAFRKGWKTGVVFYDRIGDRLRKMMGLPPMEQPLRSRLCV</sequence>
<feature type="region of interest" description="Disordered" evidence="1">
    <location>
        <begin position="1"/>
        <end position="123"/>
    </location>
</feature>
<organism evidence="3">
    <name type="scientific">Tetraselmis chuii</name>
    <dbReference type="NCBI Taxonomy" id="63592"/>
    <lineage>
        <taxon>Eukaryota</taxon>
        <taxon>Viridiplantae</taxon>
        <taxon>Chlorophyta</taxon>
        <taxon>core chlorophytes</taxon>
        <taxon>Chlorodendrophyceae</taxon>
        <taxon>Chlorodendrales</taxon>
        <taxon>Chlorodendraceae</taxon>
        <taxon>Tetraselmis</taxon>
    </lineage>
</organism>
<feature type="compositionally biased region" description="Low complexity" evidence="1">
    <location>
        <begin position="53"/>
        <end position="66"/>
    </location>
</feature>
<keyword evidence="2" id="KW-1133">Transmembrane helix</keyword>